<dbReference type="GO" id="GO:0030833">
    <property type="term" value="P:regulation of actin filament polymerization"/>
    <property type="evidence" value="ECO:0007669"/>
    <property type="project" value="InterPro"/>
</dbReference>
<dbReference type="Pfam" id="PF05994">
    <property type="entry name" value="FragX_IP"/>
    <property type="match status" value="1"/>
</dbReference>
<protein>
    <submittedName>
        <fullName evidence="1">Uncharacterized protein</fullName>
    </submittedName>
</protein>
<keyword evidence="2" id="KW-1185">Reference proteome</keyword>
<name>A0A0D2SJH6_GOSRA</name>
<reference evidence="1 2" key="1">
    <citation type="journal article" date="2012" name="Nature">
        <title>Repeated polyploidization of Gossypium genomes and the evolution of spinnable cotton fibres.</title>
        <authorList>
            <person name="Paterson A.H."/>
            <person name="Wendel J.F."/>
            <person name="Gundlach H."/>
            <person name="Guo H."/>
            <person name="Jenkins J."/>
            <person name="Jin D."/>
            <person name="Llewellyn D."/>
            <person name="Showmaker K.C."/>
            <person name="Shu S."/>
            <person name="Udall J."/>
            <person name="Yoo M.J."/>
            <person name="Byers R."/>
            <person name="Chen W."/>
            <person name="Doron-Faigenboim A."/>
            <person name="Duke M.V."/>
            <person name="Gong L."/>
            <person name="Grimwood J."/>
            <person name="Grover C."/>
            <person name="Grupp K."/>
            <person name="Hu G."/>
            <person name="Lee T.H."/>
            <person name="Li J."/>
            <person name="Lin L."/>
            <person name="Liu T."/>
            <person name="Marler B.S."/>
            <person name="Page J.T."/>
            <person name="Roberts A.W."/>
            <person name="Romanel E."/>
            <person name="Sanders W.S."/>
            <person name="Szadkowski E."/>
            <person name="Tan X."/>
            <person name="Tang H."/>
            <person name="Xu C."/>
            <person name="Wang J."/>
            <person name="Wang Z."/>
            <person name="Zhang D."/>
            <person name="Zhang L."/>
            <person name="Ashrafi H."/>
            <person name="Bedon F."/>
            <person name="Bowers J.E."/>
            <person name="Brubaker C.L."/>
            <person name="Chee P.W."/>
            <person name="Das S."/>
            <person name="Gingle A.R."/>
            <person name="Haigler C.H."/>
            <person name="Harker D."/>
            <person name="Hoffmann L.V."/>
            <person name="Hovav R."/>
            <person name="Jones D.C."/>
            <person name="Lemke C."/>
            <person name="Mansoor S."/>
            <person name="ur Rahman M."/>
            <person name="Rainville L.N."/>
            <person name="Rambani A."/>
            <person name="Reddy U.K."/>
            <person name="Rong J.K."/>
            <person name="Saranga Y."/>
            <person name="Scheffler B.E."/>
            <person name="Scheffler J.A."/>
            <person name="Stelly D.M."/>
            <person name="Triplett B.A."/>
            <person name="Van Deynze A."/>
            <person name="Vaslin M.F."/>
            <person name="Waghmare V.N."/>
            <person name="Walford S.A."/>
            <person name="Wright R.J."/>
            <person name="Zaki E.A."/>
            <person name="Zhang T."/>
            <person name="Dennis E.S."/>
            <person name="Mayer K.F."/>
            <person name="Peterson D.G."/>
            <person name="Rokhsar D.S."/>
            <person name="Wang X."/>
            <person name="Schmutz J."/>
        </authorList>
    </citation>
    <scope>NUCLEOTIDE SEQUENCE [LARGE SCALE GENOMIC DNA]</scope>
</reference>
<accession>A0A0D2SJH6</accession>
<evidence type="ECO:0000313" key="1">
    <source>
        <dbReference type="EMBL" id="KJB44374.1"/>
    </source>
</evidence>
<gene>
    <name evidence="1" type="ORF">B456_007G272800</name>
</gene>
<sequence>MVTECLVSTSVCYIWSKMQSDFLPNFILCNTTQQFIRSSKLLLFLFKNHHTTFGWMEFLFHSALIPRATVKQPFGSPFR</sequence>
<dbReference type="Gramene" id="KJB44374">
    <property type="protein sequence ID" value="KJB44374"/>
    <property type="gene ID" value="B456_007G272800"/>
</dbReference>
<dbReference type="Proteomes" id="UP000032304">
    <property type="component" value="Chromosome 7"/>
</dbReference>
<dbReference type="AlphaFoldDB" id="A0A0D2SJH6"/>
<dbReference type="InterPro" id="IPR008081">
    <property type="entry name" value="Cytoplasmic_FMR1-int"/>
</dbReference>
<proteinExistence type="predicted"/>
<dbReference type="EMBL" id="CM001746">
    <property type="protein sequence ID" value="KJB44374.1"/>
    <property type="molecule type" value="Genomic_DNA"/>
</dbReference>
<evidence type="ECO:0000313" key="2">
    <source>
        <dbReference type="Proteomes" id="UP000032304"/>
    </source>
</evidence>
<dbReference type="GO" id="GO:0031267">
    <property type="term" value="F:small GTPase binding"/>
    <property type="evidence" value="ECO:0007669"/>
    <property type="project" value="InterPro"/>
</dbReference>
<organism evidence="1 2">
    <name type="scientific">Gossypium raimondii</name>
    <name type="common">Peruvian cotton</name>
    <name type="synonym">Gossypium klotzschianum subsp. raimondii</name>
    <dbReference type="NCBI Taxonomy" id="29730"/>
    <lineage>
        <taxon>Eukaryota</taxon>
        <taxon>Viridiplantae</taxon>
        <taxon>Streptophyta</taxon>
        <taxon>Embryophyta</taxon>
        <taxon>Tracheophyta</taxon>
        <taxon>Spermatophyta</taxon>
        <taxon>Magnoliopsida</taxon>
        <taxon>eudicotyledons</taxon>
        <taxon>Gunneridae</taxon>
        <taxon>Pentapetalae</taxon>
        <taxon>rosids</taxon>
        <taxon>malvids</taxon>
        <taxon>Malvales</taxon>
        <taxon>Malvaceae</taxon>
        <taxon>Malvoideae</taxon>
        <taxon>Gossypium</taxon>
    </lineage>
</organism>
<dbReference type="STRING" id="29730.A0A0D2SJH6"/>